<organism evidence="3 4">
    <name type="scientific">Janthinobacterium lividum</name>
    <dbReference type="NCBI Taxonomy" id="29581"/>
    <lineage>
        <taxon>Bacteria</taxon>
        <taxon>Pseudomonadati</taxon>
        <taxon>Pseudomonadota</taxon>
        <taxon>Betaproteobacteria</taxon>
        <taxon>Burkholderiales</taxon>
        <taxon>Oxalobacteraceae</taxon>
        <taxon>Janthinobacterium</taxon>
    </lineage>
</organism>
<reference evidence="3 4" key="1">
    <citation type="submission" date="2016-11" db="EMBL/GenBank/DDBJ databases">
        <authorList>
            <person name="Varghese N."/>
            <person name="Submissions S."/>
        </authorList>
    </citation>
    <scope>NUCLEOTIDE SEQUENCE [LARGE SCALE GENOMIC DNA]</scope>
    <source>
        <strain evidence="3 4">NFR18</strain>
    </source>
</reference>
<dbReference type="InterPro" id="IPR022409">
    <property type="entry name" value="PKD/Chitinase_dom"/>
</dbReference>
<dbReference type="AlphaFoldDB" id="A0AB38C3A6"/>
<dbReference type="SUPFAM" id="SSF51004">
    <property type="entry name" value="C-terminal (heme d1) domain of cytochrome cd1-nitrite reductase"/>
    <property type="match status" value="1"/>
</dbReference>
<protein>
    <recommendedName>
        <fullName evidence="2">PKD/Chitinase domain-containing protein</fullName>
    </recommendedName>
</protein>
<evidence type="ECO:0000259" key="2">
    <source>
        <dbReference type="SMART" id="SM00089"/>
    </source>
</evidence>
<dbReference type="Gene3D" id="2.60.40.10">
    <property type="entry name" value="Immunoglobulins"/>
    <property type="match status" value="3"/>
</dbReference>
<feature type="signal peptide" evidence="1">
    <location>
        <begin position="1"/>
        <end position="21"/>
    </location>
</feature>
<evidence type="ECO:0000256" key="1">
    <source>
        <dbReference type="SAM" id="SignalP"/>
    </source>
</evidence>
<dbReference type="Proteomes" id="UP000182489">
    <property type="component" value="Unassembled WGS sequence"/>
</dbReference>
<dbReference type="EMBL" id="FPKH01000001">
    <property type="protein sequence ID" value="SFX13878.1"/>
    <property type="molecule type" value="Genomic_DNA"/>
</dbReference>
<evidence type="ECO:0000313" key="4">
    <source>
        <dbReference type="Proteomes" id="UP000182489"/>
    </source>
</evidence>
<gene>
    <name evidence="3" type="ORF">SAMN03097694_0879</name>
</gene>
<comment type="caution">
    <text evidence="3">The sequence shown here is derived from an EMBL/GenBank/DDBJ whole genome shotgun (WGS) entry which is preliminary data.</text>
</comment>
<feature type="domain" description="PKD/Chitinase" evidence="2">
    <location>
        <begin position="60"/>
        <end position="151"/>
    </location>
</feature>
<feature type="domain" description="PKD/Chitinase" evidence="2">
    <location>
        <begin position="265"/>
        <end position="355"/>
    </location>
</feature>
<keyword evidence="1" id="KW-0732">Signal</keyword>
<dbReference type="InterPro" id="IPR013783">
    <property type="entry name" value="Ig-like_fold"/>
</dbReference>
<dbReference type="SMART" id="SM00089">
    <property type="entry name" value="PKD"/>
    <property type="match status" value="2"/>
</dbReference>
<accession>A0AB38C3A6</accession>
<name>A0AB38C3A6_9BURK</name>
<evidence type="ECO:0000313" key="3">
    <source>
        <dbReference type="EMBL" id="SFX13878.1"/>
    </source>
</evidence>
<sequence>MRSRMQGPVVRWLGVGMLAMAMLAGCGGGSGGGGGGNDTISPPPVNTAPKAAVYFAGTVSNGSSGADATATTGADVVLDASGSSDAEGDVLSYIWSLVAKPAGSAYVPVTPTGAKLSIKPDVLGNYVFNLRVTDSKGAFSDKSVTVIADNTPPNAVTVIRATFTAVPVNQPPLTVSVGSGVALDASGSTDVDGDVVSTTWQLITKPVDSMSTLYATGQGAVFSPDVMGMYQVRAHTTDGKGAYADTVYQISAANRAPVGVIRGTVAVISRDTQTVPIGQPVVTSGILSYDEGGAPLSYAWAVDTRPSGSVAVVGAATAAIPAFTPDVAGAYVLSLTVSNGRQTAVAYLKLNAVTSTSSVVALPFKPVEMRYSQAVDRLVVVTAEPYTIKVINPVDGATTSIDLPTAVKTFNLSPDGKLAAVLHDGVVSLVDLVSGSLLKSSGTGGMQTEVFVTNAGVVFLSGQSTVSYARPAVAVINARTGQAMPSLEFGNSGFYGALRGVFAASKNKAFLSQGNYATLSYFTIDPQTHAILTNGTVYSDYYISSPFFLSPKEDLLFTANGTYFSTDTLQYMGRFTFGSSSSGGSNSMQAMSYSPARAEVLLMESSLDYAYPANDTVYQTSYKKYSGELLFPAGSVSLPVIGGEQSYGIGIFHTAAGDPVALVQTGGAQKGTARAKYYLVYR</sequence>
<feature type="chain" id="PRO_5044218302" description="PKD/Chitinase domain-containing protein" evidence="1">
    <location>
        <begin position="22"/>
        <end position="682"/>
    </location>
</feature>
<dbReference type="InterPro" id="IPR011048">
    <property type="entry name" value="Haem_d1_sf"/>
</dbReference>
<dbReference type="SUPFAM" id="SSF49299">
    <property type="entry name" value="PKD domain"/>
    <property type="match status" value="2"/>
</dbReference>
<dbReference type="Pfam" id="PF22352">
    <property type="entry name" value="K319L-like_PKD"/>
    <property type="match status" value="1"/>
</dbReference>
<proteinExistence type="predicted"/>
<dbReference type="InterPro" id="IPR035986">
    <property type="entry name" value="PKD_dom_sf"/>
</dbReference>
<dbReference type="PROSITE" id="PS51257">
    <property type="entry name" value="PROKAR_LIPOPROTEIN"/>
    <property type="match status" value="1"/>
</dbReference>